<reference evidence="1" key="1">
    <citation type="submission" date="1994-01" db="EMBL/GenBank/DDBJ databases">
        <authorList>
            <person name="Smith D.R."/>
        </authorList>
    </citation>
    <scope>NUCLEOTIDE SEQUENCE</scope>
</reference>
<reference evidence="1" key="2">
    <citation type="submission" date="1994-09" db="EMBL/GenBank/DDBJ databases">
        <authorList>
            <person name="Robison K."/>
        </authorList>
    </citation>
    <scope>NUCLEOTIDE SEQUENCE</scope>
</reference>
<protein>
    <submittedName>
        <fullName evidence="1">Uncharacterized protein</fullName>
    </submittedName>
</protein>
<accession>Q49882</accession>
<name>Q49882_MYCLR</name>
<dbReference type="RefSeq" id="WP_231846551.1">
    <property type="nucleotide sequence ID" value="NZ_CP029543.1"/>
</dbReference>
<sequence length="83" mass="8882">MATTANTALPTELDTMREVAEAFVPIERAAGQPQPVRWVVKHLSVASAHNAHVEEAPFYDGYPRLHAKLTAFGVAVSVAGLLS</sequence>
<organism evidence="1">
    <name type="scientific">Mycobacterium leprae</name>
    <dbReference type="NCBI Taxonomy" id="1769"/>
    <lineage>
        <taxon>Bacteria</taxon>
        <taxon>Bacillati</taxon>
        <taxon>Actinomycetota</taxon>
        <taxon>Actinomycetes</taxon>
        <taxon>Mycobacteriales</taxon>
        <taxon>Mycobacteriaceae</taxon>
        <taxon>Mycobacterium</taxon>
    </lineage>
</organism>
<dbReference type="PIR" id="S72951">
    <property type="entry name" value="S72951"/>
</dbReference>
<proteinExistence type="predicted"/>
<evidence type="ECO:0000313" key="1">
    <source>
        <dbReference type="EMBL" id="AAA50920.1"/>
    </source>
</evidence>
<dbReference type="AlphaFoldDB" id="Q49882"/>
<dbReference type="EMBL" id="U00021">
    <property type="protein sequence ID" value="AAA50920.1"/>
    <property type="molecule type" value="Genomic_DNA"/>
</dbReference>